<comment type="caution">
    <text evidence="2">The sequence shown here is derived from an EMBL/GenBank/DDBJ whole genome shotgun (WGS) entry which is preliminary data.</text>
</comment>
<organism evidence="2 3">
    <name type="scientific">Halosegnis marinus</name>
    <dbReference type="NCBI Taxonomy" id="3034023"/>
    <lineage>
        <taxon>Archaea</taxon>
        <taxon>Methanobacteriati</taxon>
        <taxon>Methanobacteriota</taxon>
        <taxon>Stenosarchaea group</taxon>
        <taxon>Halobacteria</taxon>
        <taxon>Halobacteriales</taxon>
        <taxon>Natronomonadaceae</taxon>
        <taxon>Halosegnis</taxon>
    </lineage>
</organism>
<dbReference type="EMBL" id="JBHTAP010000001">
    <property type="protein sequence ID" value="MFC7235028.1"/>
    <property type="molecule type" value="Genomic_DNA"/>
</dbReference>
<evidence type="ECO:0000313" key="2">
    <source>
        <dbReference type="EMBL" id="MFC7235028.1"/>
    </source>
</evidence>
<name>A0ABD5ZNM8_9EURY</name>
<dbReference type="RefSeq" id="WP_276236050.1">
    <property type="nucleotide sequence ID" value="NZ_CP119802.1"/>
</dbReference>
<evidence type="ECO:0000313" key="3">
    <source>
        <dbReference type="Proteomes" id="UP001596398"/>
    </source>
</evidence>
<protein>
    <submittedName>
        <fullName evidence="2">Uncharacterized protein</fullName>
    </submittedName>
</protein>
<dbReference type="AlphaFoldDB" id="A0ABD5ZNM8"/>
<sequence length="118" mass="13218">MPDPDGPTATTDPDAVDDLPTVSCSRCDDEWALDYELEELTVGNQAVEAFALDHFQHTGHFPDDVSPWVADCRRCPEGVERLDEAGARRWAATHARHTRHRVTVDHADLDEPTVVERD</sequence>
<dbReference type="InterPro" id="IPR058375">
    <property type="entry name" value="DUF8062"/>
</dbReference>
<dbReference type="GeneID" id="79266707"/>
<keyword evidence="3" id="KW-1185">Reference proteome</keyword>
<accession>A0ABD5ZNM8</accession>
<feature type="region of interest" description="Disordered" evidence="1">
    <location>
        <begin position="1"/>
        <end position="21"/>
    </location>
</feature>
<evidence type="ECO:0000256" key="1">
    <source>
        <dbReference type="SAM" id="MobiDB-lite"/>
    </source>
</evidence>
<dbReference type="Pfam" id="PF26258">
    <property type="entry name" value="DUF8062"/>
    <property type="match status" value="1"/>
</dbReference>
<dbReference type="Proteomes" id="UP001596398">
    <property type="component" value="Unassembled WGS sequence"/>
</dbReference>
<reference evidence="2 3" key="1">
    <citation type="journal article" date="2019" name="Int. J. Syst. Evol. Microbiol.">
        <title>The Global Catalogue of Microorganisms (GCM) 10K type strain sequencing project: providing services to taxonomists for standard genome sequencing and annotation.</title>
        <authorList>
            <consortium name="The Broad Institute Genomics Platform"/>
            <consortium name="The Broad Institute Genome Sequencing Center for Infectious Disease"/>
            <person name="Wu L."/>
            <person name="Ma J."/>
        </authorList>
    </citation>
    <scope>NUCLEOTIDE SEQUENCE [LARGE SCALE GENOMIC DNA]</scope>
    <source>
        <strain evidence="2 3">DT85</strain>
    </source>
</reference>
<gene>
    <name evidence="2" type="ORF">ACFQJ4_06820</name>
</gene>
<proteinExistence type="predicted"/>